<proteinExistence type="predicted"/>
<name>F8LA23_9BACT</name>
<gene>
    <name evidence="2" type="ORF">WCH_DF20010</name>
</gene>
<dbReference type="EMBL" id="FR872598">
    <property type="protein sequence ID" value="CCB90330.1"/>
    <property type="molecule type" value="Genomic_DNA"/>
</dbReference>
<organism evidence="2">
    <name type="scientific">Waddlia chondrophila 2032/99</name>
    <dbReference type="NCBI Taxonomy" id="765953"/>
    <lineage>
        <taxon>Bacteria</taxon>
        <taxon>Pseudomonadati</taxon>
        <taxon>Chlamydiota</taxon>
        <taxon>Chlamydiia</taxon>
        <taxon>Parachlamydiales</taxon>
        <taxon>Waddliaceae</taxon>
        <taxon>Waddlia</taxon>
    </lineage>
</organism>
<evidence type="ECO:0000259" key="1">
    <source>
        <dbReference type="Pfam" id="PF13340"/>
    </source>
</evidence>
<dbReference type="AlphaFoldDB" id="F8LA23"/>
<feature type="domain" description="Insertion element IS402-like" evidence="1">
    <location>
        <begin position="9"/>
        <end position="84"/>
    </location>
</feature>
<evidence type="ECO:0000313" key="2">
    <source>
        <dbReference type="EMBL" id="CCB90330.1"/>
    </source>
</evidence>
<reference evidence="2" key="1">
    <citation type="submission" date="2011-05" db="EMBL/GenBank/DDBJ databases">
        <title>Unity in variety -- the pan-genome of the Chlamydiae.</title>
        <authorList>
            <person name="Collingro A."/>
            <person name="Tischler P."/>
            <person name="Weinmaier T."/>
            <person name="Penz T."/>
            <person name="Heinz E."/>
            <person name="Brunham R.C."/>
            <person name="Read T.D."/>
            <person name="Bavoil P.M."/>
            <person name="Sachse K."/>
            <person name="Kahane S."/>
            <person name="Friedman M.G."/>
            <person name="Rattei T."/>
            <person name="Myers G.S.A."/>
            <person name="Horn M."/>
        </authorList>
    </citation>
    <scope>NUCLEOTIDE SEQUENCE</scope>
    <source>
        <strain evidence="2">2032/99</strain>
    </source>
</reference>
<dbReference type="PANTHER" id="PTHR30007:SF0">
    <property type="entry name" value="TRANSPOSASE"/>
    <property type="match status" value="1"/>
</dbReference>
<dbReference type="InterPro" id="IPR025161">
    <property type="entry name" value="IS402-like_dom"/>
</dbReference>
<dbReference type="Pfam" id="PF13340">
    <property type="entry name" value="DUF4096"/>
    <property type="match status" value="1"/>
</dbReference>
<protein>
    <submittedName>
        <fullName evidence="2">Uncharacterized protein y4sN</fullName>
    </submittedName>
</protein>
<dbReference type="PANTHER" id="PTHR30007">
    <property type="entry name" value="PHP DOMAIN PROTEIN"/>
    <property type="match status" value="1"/>
</dbReference>
<accession>F8LA23</accession>
<sequence>MRKPYPDDLTDKEWEQIKPLLTSSTYRNAGRKPKHSRREMFNAIFYFLRTGCQWRHLPHDFPPWTAVQGQYSRWKRKGVFHMVHDYLRRRLRILLGKAEDASAGIADSQSVKTTEKGGLRAMTEVKKSRVEKGI</sequence>